<dbReference type="Pfam" id="PF12704">
    <property type="entry name" value="MacB_PCD"/>
    <property type="match status" value="1"/>
</dbReference>
<name>D3LWE9_9FIRM</name>
<organism evidence="10 11">
    <name type="scientific">Megasphaera lornae</name>
    <dbReference type="NCBI Taxonomy" id="1000568"/>
    <lineage>
        <taxon>Bacteria</taxon>
        <taxon>Bacillati</taxon>
        <taxon>Bacillota</taxon>
        <taxon>Negativicutes</taxon>
        <taxon>Veillonellales</taxon>
        <taxon>Veillonellaceae</taxon>
        <taxon>Megasphaera</taxon>
    </lineage>
</organism>
<accession>D3LWE9</accession>
<keyword evidence="3 7" id="KW-0812">Transmembrane</keyword>
<evidence type="ECO:0000313" key="11">
    <source>
        <dbReference type="Proteomes" id="UP000003242"/>
    </source>
</evidence>
<feature type="transmembrane region" description="Helical" evidence="7">
    <location>
        <begin position="21"/>
        <end position="45"/>
    </location>
</feature>
<dbReference type="Pfam" id="PF02687">
    <property type="entry name" value="FtsX"/>
    <property type="match status" value="1"/>
</dbReference>
<feature type="domain" description="ABC3 transporter permease C-terminal" evidence="8">
    <location>
        <begin position="285"/>
        <end position="394"/>
    </location>
</feature>
<sequence length="405" mass="43397">MWFSESIHMALTSLLANRLRSLLTMLGMIIGVAAVIIMVAIGMGVKKNITDSISGMGSNMVMLLPGSADSDDVQGAAGSDRNLTLDDAAAIAKEIPHIAHLSPVVNQTVPLVAGNKNWTTTLYGVTPDYLYIRNLATRSGLFLTADDLHSRRRVAVLGLTVAKKLFQSQNPVGQTVRISGQPYRIIGVLDSKGASVWGDDQDDVILIPLTTAQERLLGITYLQGIMMQVDTPPYIDGVQGAVINIMRQRHHIQPGQDDDFTVQTLQSIQQTLHKTGAMLTLFLGSIAAISLLVGGIGIMNIMLVSVTERTREIGIRKALGATYAAIMLQFLIESVVISVLGGLAGIAVGCLSARLLSGIGNIETQITLFPILLSFAFSVGTGIFFGLYPARKAALKDPIDALRYE</sequence>
<comment type="similarity">
    <text evidence="6">Belongs to the ABC-4 integral membrane protein family.</text>
</comment>
<comment type="subcellular location">
    <subcellularLocation>
        <location evidence="1">Cell membrane</location>
        <topology evidence="1">Multi-pass membrane protein</topology>
    </subcellularLocation>
</comment>
<dbReference type="Proteomes" id="UP000003242">
    <property type="component" value="Unassembled WGS sequence"/>
</dbReference>
<feature type="transmembrane region" description="Helical" evidence="7">
    <location>
        <begin position="277"/>
        <end position="303"/>
    </location>
</feature>
<evidence type="ECO:0000256" key="7">
    <source>
        <dbReference type="SAM" id="Phobius"/>
    </source>
</evidence>
<dbReference type="PANTHER" id="PTHR30572">
    <property type="entry name" value="MEMBRANE COMPONENT OF TRANSPORTER-RELATED"/>
    <property type="match status" value="1"/>
</dbReference>
<keyword evidence="5 7" id="KW-0472">Membrane</keyword>
<evidence type="ECO:0000256" key="4">
    <source>
        <dbReference type="ARBA" id="ARBA00022989"/>
    </source>
</evidence>
<keyword evidence="4 7" id="KW-1133">Transmembrane helix</keyword>
<evidence type="ECO:0000256" key="2">
    <source>
        <dbReference type="ARBA" id="ARBA00022475"/>
    </source>
</evidence>
<dbReference type="InterPro" id="IPR003838">
    <property type="entry name" value="ABC3_permease_C"/>
</dbReference>
<evidence type="ECO:0000256" key="5">
    <source>
        <dbReference type="ARBA" id="ARBA00023136"/>
    </source>
</evidence>
<dbReference type="EMBL" id="ADGP01000023">
    <property type="protein sequence ID" value="EFD93616.1"/>
    <property type="molecule type" value="Genomic_DNA"/>
</dbReference>
<reference evidence="11" key="1">
    <citation type="submission" date="2009-12" db="EMBL/GenBank/DDBJ databases">
        <title>Sequence of Clostridiales genomosp. BVAB3 str. UPII9-5.</title>
        <authorList>
            <person name="Madupu R."/>
            <person name="Durkin A.S."/>
            <person name="Torralba M."/>
            <person name="Methe B."/>
            <person name="Sutton G.G."/>
            <person name="Strausberg R.L."/>
            <person name="Nelson K.E."/>
        </authorList>
    </citation>
    <scope>NUCLEOTIDE SEQUENCE [LARGE SCALE GENOMIC DNA]</scope>
    <source>
        <strain evidence="11">28L</strain>
    </source>
</reference>
<evidence type="ECO:0000259" key="8">
    <source>
        <dbReference type="Pfam" id="PF02687"/>
    </source>
</evidence>
<gene>
    <name evidence="10" type="ORF">HMPREF0889_1294</name>
</gene>
<proteinExistence type="inferred from homology"/>
<comment type="caution">
    <text evidence="10">The sequence shown here is derived from an EMBL/GenBank/DDBJ whole genome shotgun (WGS) entry which is preliminary data.</text>
</comment>
<evidence type="ECO:0000256" key="3">
    <source>
        <dbReference type="ARBA" id="ARBA00022692"/>
    </source>
</evidence>
<dbReference type="OrthoDB" id="9770099at2"/>
<dbReference type="eggNOG" id="COG0577">
    <property type="taxonomic scope" value="Bacteria"/>
</dbReference>
<protein>
    <submittedName>
        <fullName evidence="10">Efflux ABC transporter, permease protein</fullName>
    </submittedName>
</protein>
<dbReference type="RefSeq" id="WP_009381432.1">
    <property type="nucleotide sequence ID" value="NZ_ADGP01000023.1"/>
</dbReference>
<evidence type="ECO:0000259" key="9">
    <source>
        <dbReference type="Pfam" id="PF12704"/>
    </source>
</evidence>
<dbReference type="STRING" id="699218.HMPREF0889_1294"/>
<keyword evidence="2" id="KW-1003">Cell membrane</keyword>
<evidence type="ECO:0000256" key="6">
    <source>
        <dbReference type="ARBA" id="ARBA00038076"/>
    </source>
</evidence>
<dbReference type="InterPro" id="IPR025857">
    <property type="entry name" value="MacB_PCD"/>
</dbReference>
<dbReference type="AlphaFoldDB" id="D3LWE9"/>
<dbReference type="PANTHER" id="PTHR30572:SF4">
    <property type="entry name" value="ABC TRANSPORTER PERMEASE YTRF"/>
    <property type="match status" value="1"/>
</dbReference>
<feature type="domain" description="MacB-like periplasmic core" evidence="9">
    <location>
        <begin position="21"/>
        <end position="239"/>
    </location>
</feature>
<feature type="transmembrane region" description="Helical" evidence="7">
    <location>
        <begin position="323"/>
        <end position="348"/>
    </location>
</feature>
<dbReference type="GO" id="GO:0022857">
    <property type="term" value="F:transmembrane transporter activity"/>
    <property type="evidence" value="ECO:0007669"/>
    <property type="project" value="TreeGrafter"/>
</dbReference>
<evidence type="ECO:0000313" key="10">
    <source>
        <dbReference type="EMBL" id="EFD93616.1"/>
    </source>
</evidence>
<feature type="transmembrane region" description="Helical" evidence="7">
    <location>
        <begin position="368"/>
        <end position="388"/>
    </location>
</feature>
<dbReference type="InterPro" id="IPR050250">
    <property type="entry name" value="Macrolide_Exporter_MacB"/>
</dbReference>
<dbReference type="GO" id="GO:0005886">
    <property type="term" value="C:plasma membrane"/>
    <property type="evidence" value="ECO:0007669"/>
    <property type="project" value="UniProtKB-SubCell"/>
</dbReference>
<evidence type="ECO:0000256" key="1">
    <source>
        <dbReference type="ARBA" id="ARBA00004651"/>
    </source>
</evidence>